<name>A0AA88AK61_FICCA</name>
<evidence type="ECO:0000313" key="2">
    <source>
        <dbReference type="Proteomes" id="UP001187192"/>
    </source>
</evidence>
<proteinExistence type="predicted"/>
<keyword evidence="2" id="KW-1185">Reference proteome</keyword>
<gene>
    <name evidence="1" type="ORF">TIFTF001_023019</name>
</gene>
<accession>A0AA88AK61</accession>
<dbReference type="EMBL" id="BTGU01000048">
    <property type="protein sequence ID" value="GMN53885.1"/>
    <property type="molecule type" value="Genomic_DNA"/>
</dbReference>
<dbReference type="Proteomes" id="UP001187192">
    <property type="component" value="Unassembled WGS sequence"/>
</dbReference>
<organism evidence="1 2">
    <name type="scientific">Ficus carica</name>
    <name type="common">Common fig</name>
    <dbReference type="NCBI Taxonomy" id="3494"/>
    <lineage>
        <taxon>Eukaryota</taxon>
        <taxon>Viridiplantae</taxon>
        <taxon>Streptophyta</taxon>
        <taxon>Embryophyta</taxon>
        <taxon>Tracheophyta</taxon>
        <taxon>Spermatophyta</taxon>
        <taxon>Magnoliopsida</taxon>
        <taxon>eudicotyledons</taxon>
        <taxon>Gunneridae</taxon>
        <taxon>Pentapetalae</taxon>
        <taxon>rosids</taxon>
        <taxon>fabids</taxon>
        <taxon>Rosales</taxon>
        <taxon>Moraceae</taxon>
        <taxon>Ficeae</taxon>
        <taxon>Ficus</taxon>
    </lineage>
</organism>
<sequence>MQSDRGLPNQSLPVRLRHDLSVDHRIVRDLDNAAAEGEKKDSMAFSGDRPTPMRSLVVAISNSALGSLTQDSSPISDIHLRTT</sequence>
<evidence type="ECO:0000313" key="1">
    <source>
        <dbReference type="EMBL" id="GMN53885.1"/>
    </source>
</evidence>
<comment type="caution">
    <text evidence="1">The sequence shown here is derived from an EMBL/GenBank/DDBJ whole genome shotgun (WGS) entry which is preliminary data.</text>
</comment>
<dbReference type="AlphaFoldDB" id="A0AA88AK61"/>
<reference evidence="1" key="1">
    <citation type="submission" date="2023-07" db="EMBL/GenBank/DDBJ databases">
        <title>draft genome sequence of fig (Ficus carica).</title>
        <authorList>
            <person name="Takahashi T."/>
            <person name="Nishimura K."/>
        </authorList>
    </citation>
    <scope>NUCLEOTIDE SEQUENCE</scope>
</reference>
<protein>
    <submittedName>
        <fullName evidence="1">Uncharacterized protein</fullName>
    </submittedName>
</protein>